<reference evidence="1" key="1">
    <citation type="submission" date="2021-06" db="EMBL/GenBank/DDBJ databases">
        <authorList>
            <person name="Kallberg Y."/>
            <person name="Tangrot J."/>
            <person name="Rosling A."/>
        </authorList>
    </citation>
    <scope>NUCLEOTIDE SEQUENCE</scope>
    <source>
        <strain evidence="1">CL356</strain>
    </source>
</reference>
<name>A0ACA9MKV8_9GLOM</name>
<proteinExistence type="predicted"/>
<dbReference type="EMBL" id="CAJVPT010013490">
    <property type="protein sequence ID" value="CAG8596194.1"/>
    <property type="molecule type" value="Genomic_DNA"/>
</dbReference>
<dbReference type="Proteomes" id="UP000789525">
    <property type="component" value="Unassembled WGS sequence"/>
</dbReference>
<keyword evidence="2" id="KW-1185">Reference proteome</keyword>
<evidence type="ECO:0000313" key="2">
    <source>
        <dbReference type="Proteomes" id="UP000789525"/>
    </source>
</evidence>
<accession>A0ACA9MKV8</accession>
<evidence type="ECO:0000313" key="1">
    <source>
        <dbReference type="EMBL" id="CAG8596194.1"/>
    </source>
</evidence>
<organism evidence="1 2">
    <name type="scientific">Acaulospora colombiana</name>
    <dbReference type="NCBI Taxonomy" id="27376"/>
    <lineage>
        <taxon>Eukaryota</taxon>
        <taxon>Fungi</taxon>
        <taxon>Fungi incertae sedis</taxon>
        <taxon>Mucoromycota</taxon>
        <taxon>Glomeromycotina</taxon>
        <taxon>Glomeromycetes</taxon>
        <taxon>Diversisporales</taxon>
        <taxon>Acaulosporaceae</taxon>
        <taxon>Acaulospora</taxon>
    </lineage>
</organism>
<sequence>MSATTATEPTATLDSRDQETLKTLLETPVSSLSLLSTQLASVQGDTPSALAARAIELIHTWSTEDKAAFIHGHPRIGEQSNLSALSAAEQAKYATPPEVLERLRVLNIERHLCMALIQVSSITFVAGRTRAQIVQEMEESMELKENRQPNSETPAPLGPGDEQWEAELKRAIDDIGRIANDRASKDKLGKWLQNSVTGRAVKRHDDEYFPYDE</sequence>
<gene>
    <name evidence="1" type="ORF">ACOLOM_LOCUS6510</name>
</gene>
<protein>
    <submittedName>
        <fullName evidence="1">10402_t:CDS:1</fullName>
    </submittedName>
</protein>
<comment type="caution">
    <text evidence="1">The sequence shown here is derived from an EMBL/GenBank/DDBJ whole genome shotgun (WGS) entry which is preliminary data.</text>
</comment>